<dbReference type="SUPFAM" id="SSF52540">
    <property type="entry name" value="P-loop containing nucleoside triphosphate hydrolases"/>
    <property type="match status" value="1"/>
</dbReference>
<evidence type="ECO:0000313" key="2">
    <source>
        <dbReference type="EMBL" id="MFD1049678.1"/>
    </source>
</evidence>
<keyword evidence="3" id="KW-1185">Reference proteome</keyword>
<dbReference type="PANTHER" id="PTHR35205">
    <property type="entry name" value="NB-ARC AND TPR DOMAIN PROTEIN"/>
    <property type="match status" value="1"/>
</dbReference>
<dbReference type="Pfam" id="PF00931">
    <property type="entry name" value="NB-ARC"/>
    <property type="match status" value="1"/>
</dbReference>
<dbReference type="InterPro" id="IPR002182">
    <property type="entry name" value="NB-ARC"/>
</dbReference>
<sequence length="213" mass="23339">MVVSSWFYDEVVRHNERPLANAYRPIQVIAKETDTTAWISSLPDGPVPEVETRAEPNRGRVWGVPARLNRFAGRQSLLTALHGSLHAGQTAVVQAVHGMGGVGKTTIALEYAHRFGDEYDIAWWVPSEAPELIPGRLAELARALHLVDASEATGTAVARLLGMLRTRDRWLLVFDNAEDPTALRQFLPGRGGHVVVTSRNPDWGDVGVPLAVQ</sequence>
<accession>A0ABW3MHR9</accession>
<evidence type="ECO:0000259" key="1">
    <source>
        <dbReference type="Pfam" id="PF00931"/>
    </source>
</evidence>
<feature type="non-terminal residue" evidence="2">
    <location>
        <position position="213"/>
    </location>
</feature>
<proteinExistence type="predicted"/>
<name>A0ABW3MHR9_9PSEU</name>
<dbReference type="PANTHER" id="PTHR35205:SF1">
    <property type="entry name" value="ZU5 DOMAIN-CONTAINING PROTEIN"/>
    <property type="match status" value="1"/>
</dbReference>
<dbReference type="Proteomes" id="UP001597045">
    <property type="component" value="Unassembled WGS sequence"/>
</dbReference>
<gene>
    <name evidence="2" type="ORF">ACFQ1S_31205</name>
</gene>
<reference evidence="3" key="1">
    <citation type="journal article" date="2019" name="Int. J. Syst. Evol. Microbiol.">
        <title>The Global Catalogue of Microorganisms (GCM) 10K type strain sequencing project: providing services to taxonomists for standard genome sequencing and annotation.</title>
        <authorList>
            <consortium name="The Broad Institute Genomics Platform"/>
            <consortium name="The Broad Institute Genome Sequencing Center for Infectious Disease"/>
            <person name="Wu L."/>
            <person name="Ma J."/>
        </authorList>
    </citation>
    <scope>NUCLEOTIDE SEQUENCE [LARGE SCALE GENOMIC DNA]</scope>
    <source>
        <strain evidence="3">JCM 31486</strain>
    </source>
</reference>
<organism evidence="2 3">
    <name type="scientific">Kibdelosporangium lantanae</name>
    <dbReference type="NCBI Taxonomy" id="1497396"/>
    <lineage>
        <taxon>Bacteria</taxon>
        <taxon>Bacillati</taxon>
        <taxon>Actinomycetota</taxon>
        <taxon>Actinomycetes</taxon>
        <taxon>Pseudonocardiales</taxon>
        <taxon>Pseudonocardiaceae</taxon>
        <taxon>Kibdelosporangium</taxon>
    </lineage>
</organism>
<dbReference type="Gene3D" id="3.40.50.300">
    <property type="entry name" value="P-loop containing nucleotide triphosphate hydrolases"/>
    <property type="match status" value="1"/>
</dbReference>
<dbReference type="InterPro" id="IPR027417">
    <property type="entry name" value="P-loop_NTPase"/>
</dbReference>
<feature type="domain" description="NB-ARC" evidence="1">
    <location>
        <begin position="78"/>
        <end position="201"/>
    </location>
</feature>
<evidence type="ECO:0000313" key="3">
    <source>
        <dbReference type="Proteomes" id="UP001597045"/>
    </source>
</evidence>
<protein>
    <submittedName>
        <fullName evidence="2">NB-ARC domain-containing protein</fullName>
    </submittedName>
</protein>
<dbReference type="EMBL" id="JBHTIS010002332">
    <property type="protein sequence ID" value="MFD1049678.1"/>
    <property type="molecule type" value="Genomic_DNA"/>
</dbReference>
<comment type="caution">
    <text evidence="2">The sequence shown here is derived from an EMBL/GenBank/DDBJ whole genome shotgun (WGS) entry which is preliminary data.</text>
</comment>